<dbReference type="Gene3D" id="2.20.25.80">
    <property type="entry name" value="WRKY domain"/>
    <property type="match status" value="1"/>
</dbReference>
<evidence type="ECO:0000256" key="5">
    <source>
        <dbReference type="ARBA" id="ARBA00023242"/>
    </source>
</evidence>
<keyword evidence="5" id="KW-0539">Nucleus</keyword>
<reference evidence="8 9" key="1">
    <citation type="submission" date="2019-11" db="EMBL/GenBank/DDBJ databases">
        <title>Whole genome sequence of Oryza granulata.</title>
        <authorList>
            <person name="Li W."/>
        </authorList>
    </citation>
    <scope>NUCLEOTIDE SEQUENCE [LARGE SCALE GENOMIC DNA]</scope>
    <source>
        <strain evidence="9">cv. Menghai</strain>
        <tissue evidence="8">Leaf</tissue>
    </source>
</reference>
<dbReference type="InterPro" id="IPR036576">
    <property type="entry name" value="WRKY_dom_sf"/>
</dbReference>
<dbReference type="PROSITE" id="PS50811">
    <property type="entry name" value="WRKY"/>
    <property type="match status" value="1"/>
</dbReference>
<proteinExistence type="predicted"/>
<name>A0A6G1E2R2_9ORYZ</name>
<accession>A0A6G1E2R2</accession>
<protein>
    <recommendedName>
        <fullName evidence="7">WRKY domain-containing protein</fullName>
    </recommendedName>
</protein>
<dbReference type="OrthoDB" id="1921377at2759"/>
<dbReference type="GO" id="GO:0043565">
    <property type="term" value="F:sequence-specific DNA binding"/>
    <property type="evidence" value="ECO:0007669"/>
    <property type="project" value="InterPro"/>
</dbReference>
<dbReference type="EMBL" id="SPHZ02000005">
    <property type="protein sequence ID" value="KAF0919059.1"/>
    <property type="molecule type" value="Genomic_DNA"/>
</dbReference>
<dbReference type="Pfam" id="PF03106">
    <property type="entry name" value="WRKY"/>
    <property type="match status" value="1"/>
</dbReference>
<organism evidence="8 9">
    <name type="scientific">Oryza meyeriana var. granulata</name>
    <dbReference type="NCBI Taxonomy" id="110450"/>
    <lineage>
        <taxon>Eukaryota</taxon>
        <taxon>Viridiplantae</taxon>
        <taxon>Streptophyta</taxon>
        <taxon>Embryophyta</taxon>
        <taxon>Tracheophyta</taxon>
        <taxon>Spermatophyta</taxon>
        <taxon>Magnoliopsida</taxon>
        <taxon>Liliopsida</taxon>
        <taxon>Poales</taxon>
        <taxon>Poaceae</taxon>
        <taxon>BOP clade</taxon>
        <taxon>Oryzoideae</taxon>
        <taxon>Oryzeae</taxon>
        <taxon>Oryzinae</taxon>
        <taxon>Oryza</taxon>
        <taxon>Oryza meyeriana</taxon>
    </lineage>
</organism>
<dbReference type="FunFam" id="2.20.25.80:FF:000003">
    <property type="entry name" value="WRKY transcription factor 57"/>
    <property type="match status" value="1"/>
</dbReference>
<dbReference type="SUPFAM" id="SSF118290">
    <property type="entry name" value="WRKY DNA-binding domain"/>
    <property type="match status" value="1"/>
</dbReference>
<dbReference type="GO" id="GO:0003700">
    <property type="term" value="F:DNA-binding transcription factor activity"/>
    <property type="evidence" value="ECO:0007669"/>
    <property type="project" value="InterPro"/>
</dbReference>
<keyword evidence="2" id="KW-0805">Transcription regulation</keyword>
<evidence type="ECO:0000256" key="3">
    <source>
        <dbReference type="ARBA" id="ARBA00023125"/>
    </source>
</evidence>
<evidence type="ECO:0000256" key="2">
    <source>
        <dbReference type="ARBA" id="ARBA00023015"/>
    </source>
</evidence>
<keyword evidence="9" id="KW-1185">Reference proteome</keyword>
<comment type="caution">
    <text evidence="8">The sequence shown here is derived from an EMBL/GenBank/DDBJ whole genome shotgun (WGS) entry which is preliminary data.</text>
</comment>
<evidence type="ECO:0000313" key="9">
    <source>
        <dbReference type="Proteomes" id="UP000479710"/>
    </source>
</evidence>
<keyword evidence="3" id="KW-0238">DNA-binding</keyword>
<evidence type="ECO:0000256" key="1">
    <source>
        <dbReference type="ARBA" id="ARBA00004123"/>
    </source>
</evidence>
<feature type="region of interest" description="Disordered" evidence="6">
    <location>
        <begin position="119"/>
        <end position="159"/>
    </location>
</feature>
<dbReference type="PANTHER" id="PTHR31221">
    <property type="entry name" value="WRKY TRANSCRIPTION FACTOR PROTEIN 1-RELATED"/>
    <property type="match status" value="1"/>
</dbReference>
<dbReference type="InterPro" id="IPR003657">
    <property type="entry name" value="WRKY_dom"/>
</dbReference>
<dbReference type="Proteomes" id="UP000479710">
    <property type="component" value="Unassembled WGS sequence"/>
</dbReference>
<gene>
    <name evidence="8" type="ORF">E2562_028279</name>
</gene>
<comment type="subcellular location">
    <subcellularLocation>
        <location evidence="1">Nucleus</location>
    </subcellularLocation>
</comment>
<feature type="domain" description="WRKY" evidence="7">
    <location>
        <begin position="162"/>
        <end position="227"/>
    </location>
</feature>
<dbReference type="SMART" id="SM00774">
    <property type="entry name" value="WRKY"/>
    <property type="match status" value="1"/>
</dbReference>
<sequence length="246" mass="26836">MENLQGDDHDEAHAAATMIPHFPYFATAPPLAEPAVSTTSTDDQHGAPLEALQPPLCNHPGGLDGPQLTTTATAAAMPLMLPAMTPLDWQSLLQCLQVVPGPELQQAAAQADQYIGENDHGDQAAESSGAAGNKEKQLAKGGAGRSGKKKASRPRFAFQTRSDNDILDDGYRWRKYGQKAVKNSKHPRSYYRCTHHTCNVKKQVQRLAKDTSIVVTTYEGVHNHPCEKLMEALTPILKQLQFLSQF</sequence>
<evidence type="ECO:0000313" key="8">
    <source>
        <dbReference type="EMBL" id="KAF0919059.1"/>
    </source>
</evidence>
<evidence type="ECO:0000259" key="7">
    <source>
        <dbReference type="PROSITE" id="PS50811"/>
    </source>
</evidence>
<dbReference type="AlphaFoldDB" id="A0A6G1E2R2"/>
<evidence type="ECO:0000256" key="4">
    <source>
        <dbReference type="ARBA" id="ARBA00023163"/>
    </source>
</evidence>
<dbReference type="InterPro" id="IPR044810">
    <property type="entry name" value="WRKY_plant"/>
</dbReference>
<evidence type="ECO:0000256" key="6">
    <source>
        <dbReference type="SAM" id="MobiDB-lite"/>
    </source>
</evidence>
<feature type="region of interest" description="Disordered" evidence="6">
    <location>
        <begin position="33"/>
        <end position="52"/>
    </location>
</feature>
<dbReference type="PANTHER" id="PTHR31221:SF111">
    <property type="entry name" value="WRKY TRANSCRIPTION FACTOR 43-RELATED"/>
    <property type="match status" value="1"/>
</dbReference>
<dbReference type="GO" id="GO:0005634">
    <property type="term" value="C:nucleus"/>
    <property type="evidence" value="ECO:0007669"/>
    <property type="project" value="UniProtKB-SubCell"/>
</dbReference>
<keyword evidence="4" id="KW-0804">Transcription</keyword>